<evidence type="ECO:0000256" key="2">
    <source>
        <dbReference type="ARBA" id="ARBA00023015"/>
    </source>
</evidence>
<dbReference type="PANTHER" id="PTHR13044">
    <property type="entry name" value="ACTIVATING TRANSCRIPTION FACTOR ATF 4/5"/>
    <property type="match status" value="1"/>
</dbReference>
<keyword evidence="5" id="KW-0539">Nucleus</keyword>
<accession>A0A8H5B0X4</accession>
<dbReference type="GO" id="GO:0000977">
    <property type="term" value="F:RNA polymerase II transcription regulatory region sequence-specific DNA binding"/>
    <property type="evidence" value="ECO:0007669"/>
    <property type="project" value="TreeGrafter"/>
</dbReference>
<proteinExistence type="predicted"/>
<dbReference type="GO" id="GO:0001228">
    <property type="term" value="F:DNA-binding transcription activator activity, RNA polymerase II-specific"/>
    <property type="evidence" value="ECO:0007669"/>
    <property type="project" value="TreeGrafter"/>
</dbReference>
<reference evidence="9 10" key="1">
    <citation type="journal article" date="2020" name="ISME J.">
        <title>Uncovering the hidden diversity of litter-decomposition mechanisms in mushroom-forming fungi.</title>
        <authorList>
            <person name="Floudas D."/>
            <person name="Bentzer J."/>
            <person name="Ahren D."/>
            <person name="Johansson T."/>
            <person name="Persson P."/>
            <person name="Tunlid A."/>
        </authorList>
    </citation>
    <scope>NUCLEOTIDE SEQUENCE [LARGE SCALE GENOMIC DNA]</scope>
    <source>
        <strain evidence="9 10">CBS 175.51</strain>
    </source>
</reference>
<dbReference type="PANTHER" id="PTHR13044:SF14">
    <property type="entry name" value="CRYPTOCEPHAL, ISOFORM A"/>
    <property type="match status" value="1"/>
</dbReference>
<dbReference type="InterPro" id="IPR004827">
    <property type="entry name" value="bZIP"/>
</dbReference>
<protein>
    <recommendedName>
        <fullName evidence="8">BZIP domain-containing protein</fullName>
    </recommendedName>
</protein>
<evidence type="ECO:0000313" key="9">
    <source>
        <dbReference type="EMBL" id="KAF5313973.1"/>
    </source>
</evidence>
<feature type="region of interest" description="Disordered" evidence="7">
    <location>
        <begin position="183"/>
        <end position="267"/>
    </location>
</feature>
<keyword evidence="4" id="KW-0804">Transcription</keyword>
<dbReference type="OrthoDB" id="1939598at2759"/>
<feature type="coiled-coil region" evidence="6">
    <location>
        <begin position="277"/>
        <end position="311"/>
    </location>
</feature>
<feature type="domain" description="BZIP" evidence="8">
    <location>
        <begin position="256"/>
        <end position="310"/>
    </location>
</feature>
<organism evidence="9 10">
    <name type="scientific">Ephemerocybe angulata</name>
    <dbReference type="NCBI Taxonomy" id="980116"/>
    <lineage>
        <taxon>Eukaryota</taxon>
        <taxon>Fungi</taxon>
        <taxon>Dikarya</taxon>
        <taxon>Basidiomycota</taxon>
        <taxon>Agaricomycotina</taxon>
        <taxon>Agaricomycetes</taxon>
        <taxon>Agaricomycetidae</taxon>
        <taxon>Agaricales</taxon>
        <taxon>Agaricineae</taxon>
        <taxon>Psathyrellaceae</taxon>
        <taxon>Ephemerocybe</taxon>
    </lineage>
</organism>
<dbReference type="CDD" id="cd14705">
    <property type="entry name" value="bZIP_Zip1"/>
    <property type="match status" value="1"/>
</dbReference>
<evidence type="ECO:0000256" key="1">
    <source>
        <dbReference type="ARBA" id="ARBA00004123"/>
    </source>
</evidence>
<dbReference type="Pfam" id="PF07716">
    <property type="entry name" value="bZIP_2"/>
    <property type="match status" value="1"/>
</dbReference>
<feature type="compositionally biased region" description="Polar residues" evidence="7">
    <location>
        <begin position="101"/>
        <end position="116"/>
    </location>
</feature>
<keyword evidence="2" id="KW-0805">Transcription regulation</keyword>
<feature type="compositionally biased region" description="Basic and acidic residues" evidence="7">
    <location>
        <begin position="376"/>
        <end position="391"/>
    </location>
</feature>
<feature type="compositionally biased region" description="Low complexity" evidence="7">
    <location>
        <begin position="227"/>
        <end position="243"/>
    </location>
</feature>
<dbReference type="EMBL" id="JAACJK010000222">
    <property type="protein sequence ID" value="KAF5313973.1"/>
    <property type="molecule type" value="Genomic_DNA"/>
</dbReference>
<evidence type="ECO:0000313" key="10">
    <source>
        <dbReference type="Proteomes" id="UP000541558"/>
    </source>
</evidence>
<dbReference type="SUPFAM" id="SSF57959">
    <property type="entry name" value="Leucine zipper domain"/>
    <property type="match status" value="1"/>
</dbReference>
<dbReference type="Gene3D" id="1.20.5.170">
    <property type="match status" value="1"/>
</dbReference>
<feature type="compositionally biased region" description="Low complexity" evidence="7">
    <location>
        <begin position="339"/>
        <end position="351"/>
    </location>
</feature>
<dbReference type="PROSITE" id="PS00036">
    <property type="entry name" value="BZIP_BASIC"/>
    <property type="match status" value="1"/>
</dbReference>
<feature type="region of interest" description="Disordered" evidence="7">
    <location>
        <begin position="338"/>
        <end position="391"/>
    </location>
</feature>
<comment type="subcellular location">
    <subcellularLocation>
        <location evidence="1">Nucleus</location>
    </subcellularLocation>
</comment>
<keyword evidence="3" id="KW-0238">DNA-binding</keyword>
<evidence type="ECO:0000256" key="7">
    <source>
        <dbReference type="SAM" id="MobiDB-lite"/>
    </source>
</evidence>
<dbReference type="AlphaFoldDB" id="A0A8H5B0X4"/>
<comment type="caution">
    <text evidence="9">The sequence shown here is derived from an EMBL/GenBank/DDBJ whole genome shotgun (WGS) entry which is preliminary data.</text>
</comment>
<dbReference type="Proteomes" id="UP000541558">
    <property type="component" value="Unassembled WGS sequence"/>
</dbReference>
<name>A0A8H5B0X4_9AGAR</name>
<evidence type="ECO:0000256" key="4">
    <source>
        <dbReference type="ARBA" id="ARBA00023163"/>
    </source>
</evidence>
<keyword evidence="6" id="KW-0175">Coiled coil</keyword>
<keyword evidence="10" id="KW-1185">Reference proteome</keyword>
<dbReference type="GO" id="GO:0005634">
    <property type="term" value="C:nucleus"/>
    <property type="evidence" value="ECO:0007669"/>
    <property type="project" value="UniProtKB-SubCell"/>
</dbReference>
<evidence type="ECO:0000256" key="6">
    <source>
        <dbReference type="SAM" id="Coils"/>
    </source>
</evidence>
<feature type="compositionally biased region" description="Acidic residues" evidence="7">
    <location>
        <begin position="360"/>
        <end position="375"/>
    </location>
</feature>
<evidence type="ECO:0000256" key="5">
    <source>
        <dbReference type="ARBA" id="ARBA00023242"/>
    </source>
</evidence>
<dbReference type="SMART" id="SM00338">
    <property type="entry name" value="BRLZ"/>
    <property type="match status" value="1"/>
</dbReference>
<dbReference type="PROSITE" id="PS50217">
    <property type="entry name" value="BZIP"/>
    <property type="match status" value="1"/>
</dbReference>
<feature type="region of interest" description="Disordered" evidence="7">
    <location>
        <begin position="85"/>
        <end position="116"/>
    </location>
</feature>
<dbReference type="InterPro" id="IPR046347">
    <property type="entry name" value="bZIP_sf"/>
</dbReference>
<gene>
    <name evidence="9" type="ORF">D9611_006770</name>
</gene>
<evidence type="ECO:0000256" key="3">
    <source>
        <dbReference type="ARBA" id="ARBA00023125"/>
    </source>
</evidence>
<evidence type="ECO:0000259" key="8">
    <source>
        <dbReference type="PROSITE" id="PS50217"/>
    </source>
</evidence>
<sequence length="391" mass="42880">MWRITGRNCRHLVSRWRISALRWFQQPHFTCALCNGSWPTITSALMVSLKSEDGEDSKPLKSSPSPAQDELKRWEKLAFTFDMDHNHSGSSRAHGSRNNHRSASSGPSQSGNANRSALQDAALLAQFAAANSGMNVDHNFSHVLPPGQYPSLGPTPGFYGNFFHHDGMVPANQLPPLSNMDFPWPHMSPPPQQHGSLPYHQGPSVPSSPTSPFIPSQYPVPPPPPQMESSTSRGSRGRSVSSTDDMTEAERAMNAEEKRRRNTAASARFRIKKKQKTVNLERSVSDLTGRAEELEREVSDLRRENGWLKEIVMLKGTRYAATNPSHRTALNQAAALAIGQGSSDSSSYQAGSGVGRSIDFDEESEDDSDSEGEEDDGKKGGKKADSSGRRK</sequence>
<feature type="compositionally biased region" description="Basic and acidic residues" evidence="7">
    <location>
        <begin position="248"/>
        <end position="259"/>
    </location>
</feature>